<sequence length="538" mass="61909">MIGISELDDLISQQLRRCDLVQCALVNKGWHKAVVHHLWGDLTDLNGSLQRDAFSQMIMEDYQQQQQESPPSVSFSTLSKYGLWIKKIPSHNEFLSYLRYQTADNQPAKLELLRHFLRRCTFAMVRCLPLVESDLESVELLQTIAELYLPRTLDLRIETPRGGRPIEYWMLKHLLTRCSSNLESLTLDIALVYTEDKKKGWEGEYKEESEPRWLLKDLKLLRCNVHRERGDFWPWLGSRCRRLKALEVCEIGIGAVNLAREMLEHMQDLTEIHLGWNTKRHGVLQDRDVAALLCSSHKGWKIVKLRSGVNIQSTSKAVLLQLPTLEEMVIDGDTGVDENDVVRILSSCPKLRSLIIIEDGNGSPLDLPAPIFIDQDGDTGRLKAWACEQSLQVIQVHITNIPRPDLDDPWRSLNETYWGQGREIQKRVYERLARFTKLEVLRLGHLFDDADDDGELPGDQYDGLEMTLDSGLHLLAGLKGIRELDVSCLRTGIRVADVEWMSNHWPGLCKIKGLEYYKVNEEAVEWLQKHCPSIRLEF</sequence>
<dbReference type="Proteomes" id="UP000749646">
    <property type="component" value="Unassembled WGS sequence"/>
</dbReference>
<dbReference type="SUPFAM" id="SSF52047">
    <property type="entry name" value="RNI-like"/>
    <property type="match status" value="1"/>
</dbReference>
<evidence type="ECO:0000313" key="1">
    <source>
        <dbReference type="EMBL" id="KAF9988272.1"/>
    </source>
</evidence>
<dbReference type="EMBL" id="JAAAHW010003135">
    <property type="protein sequence ID" value="KAF9988272.1"/>
    <property type="molecule type" value="Genomic_DNA"/>
</dbReference>
<reference evidence="1" key="1">
    <citation type="journal article" date="2020" name="Fungal Divers.">
        <title>Resolving the Mortierellaceae phylogeny through synthesis of multi-gene phylogenetics and phylogenomics.</title>
        <authorList>
            <person name="Vandepol N."/>
            <person name="Liber J."/>
            <person name="Desiro A."/>
            <person name="Na H."/>
            <person name="Kennedy M."/>
            <person name="Barry K."/>
            <person name="Grigoriev I.V."/>
            <person name="Miller A.N."/>
            <person name="O'Donnell K."/>
            <person name="Stajich J.E."/>
            <person name="Bonito G."/>
        </authorList>
    </citation>
    <scope>NUCLEOTIDE SEQUENCE</scope>
    <source>
        <strain evidence="1">MES-2147</strain>
    </source>
</reference>
<gene>
    <name evidence="1" type="ORF">BGZ65_009500</name>
</gene>
<proteinExistence type="predicted"/>
<dbReference type="OrthoDB" id="2449938at2759"/>
<comment type="caution">
    <text evidence="1">The sequence shown here is derived from an EMBL/GenBank/DDBJ whole genome shotgun (WGS) entry which is preliminary data.</text>
</comment>
<dbReference type="InterPro" id="IPR032675">
    <property type="entry name" value="LRR_dom_sf"/>
</dbReference>
<accession>A0A9P6MBM8</accession>
<evidence type="ECO:0000313" key="2">
    <source>
        <dbReference type="Proteomes" id="UP000749646"/>
    </source>
</evidence>
<dbReference type="AlphaFoldDB" id="A0A9P6MBM8"/>
<evidence type="ECO:0008006" key="3">
    <source>
        <dbReference type="Google" id="ProtNLM"/>
    </source>
</evidence>
<protein>
    <recommendedName>
        <fullName evidence="3">F-box domain-containing protein</fullName>
    </recommendedName>
</protein>
<keyword evidence="2" id="KW-1185">Reference proteome</keyword>
<name>A0A9P6MBM8_9FUNG</name>
<dbReference type="Gene3D" id="3.80.10.10">
    <property type="entry name" value="Ribonuclease Inhibitor"/>
    <property type="match status" value="1"/>
</dbReference>
<organism evidence="1 2">
    <name type="scientific">Modicella reniformis</name>
    <dbReference type="NCBI Taxonomy" id="1440133"/>
    <lineage>
        <taxon>Eukaryota</taxon>
        <taxon>Fungi</taxon>
        <taxon>Fungi incertae sedis</taxon>
        <taxon>Mucoromycota</taxon>
        <taxon>Mortierellomycotina</taxon>
        <taxon>Mortierellomycetes</taxon>
        <taxon>Mortierellales</taxon>
        <taxon>Mortierellaceae</taxon>
        <taxon>Modicella</taxon>
    </lineage>
</organism>